<proteinExistence type="predicted"/>
<protein>
    <submittedName>
        <fullName evidence="1">Uncharacterized protein</fullName>
    </submittedName>
</protein>
<evidence type="ECO:0000313" key="2">
    <source>
        <dbReference type="Proteomes" id="UP000649604"/>
    </source>
</evidence>
<dbReference type="SUPFAM" id="SSF48239">
    <property type="entry name" value="Terpenoid cyclases/Protein prenyltransferases"/>
    <property type="match status" value="1"/>
</dbReference>
<evidence type="ECO:0000313" key="1">
    <source>
        <dbReference type="EMBL" id="MBD3327639.1"/>
    </source>
</evidence>
<sequence length="358" mass="40273">MPMTCIPPIPRKPFPFGDLVPLGFLVRALHHATQHPAANALIQDLTALLTAKQHEHLWAFHSGHLITSTDSCLILLGLHDVQAITALDRFYDGQYGYYPQLWSLAPRPDHMLLKPSYRHWCQTDYATTCFIRGLQRQAHVPVKTPLEYISAGFDHRSGLFFANPYLVDWGVALAIKDDPDVHALRTQLLLEVLASQQPDGSFGRFDRLLSTALAVLTLTTLGHGGNALNRAQEWIAEAADTPLAEEKARPFYSSDLLDERLLSFHQLVLFKALNGDQVCQIEKTYHGISYYEDSEHMIRSALLFLALAEASSEQGDMSQEGEERSVTQACHPRYQCRSQAEYLSRYALPPYVRGLCET</sequence>
<organism evidence="1 2">
    <name type="scientific">candidate division KSB3 bacterium</name>
    <dbReference type="NCBI Taxonomy" id="2044937"/>
    <lineage>
        <taxon>Bacteria</taxon>
        <taxon>candidate division KSB3</taxon>
    </lineage>
</organism>
<dbReference type="Proteomes" id="UP000649604">
    <property type="component" value="Unassembled WGS sequence"/>
</dbReference>
<dbReference type="InterPro" id="IPR008930">
    <property type="entry name" value="Terpenoid_cyclase/PrenylTrfase"/>
</dbReference>
<name>A0A9D5K0B2_9BACT</name>
<dbReference type="EMBL" id="WJJP01000768">
    <property type="protein sequence ID" value="MBD3327639.1"/>
    <property type="molecule type" value="Genomic_DNA"/>
</dbReference>
<dbReference type="AlphaFoldDB" id="A0A9D5K0B2"/>
<accession>A0A9D5K0B2</accession>
<gene>
    <name evidence="1" type="ORF">GF339_23855</name>
</gene>
<comment type="caution">
    <text evidence="1">The sequence shown here is derived from an EMBL/GenBank/DDBJ whole genome shotgun (WGS) entry which is preliminary data.</text>
</comment>
<reference evidence="1" key="1">
    <citation type="submission" date="2019-11" db="EMBL/GenBank/DDBJ databases">
        <title>Microbial mats filling the niche in hypersaline microbial mats.</title>
        <authorList>
            <person name="Wong H.L."/>
            <person name="Macleod F.I."/>
            <person name="White R.A. III"/>
            <person name="Burns B.P."/>
        </authorList>
    </citation>
    <scope>NUCLEOTIDE SEQUENCE</scope>
    <source>
        <strain evidence="1">Rbin_158</strain>
    </source>
</reference>